<dbReference type="EMBL" id="JACHJY010000013">
    <property type="protein sequence ID" value="MBB4986545.1"/>
    <property type="molecule type" value="Genomic_DNA"/>
</dbReference>
<keyword evidence="3" id="KW-1185">Reference proteome</keyword>
<evidence type="ECO:0000313" key="3">
    <source>
        <dbReference type="Proteomes" id="UP000582643"/>
    </source>
</evidence>
<name>A0A7W7U7R2_9ACTN</name>
<dbReference type="Proteomes" id="UP000582643">
    <property type="component" value="Unassembled WGS sequence"/>
</dbReference>
<protein>
    <recommendedName>
        <fullName evidence="4">Peptidase inhibitor family I36</fullName>
    </recommendedName>
</protein>
<sequence>MKRMLTALAGTVLLGTGLLGAPAASAAETTAGAAAAASCDAGYYCVYWDANYAGRKYQFGGNNSSWANWAIFNDDSSSWNNGTSGMGVILYGDEGYIRPLGCLPAGRGWTLHRPNDDGEGNKWTWSC</sequence>
<proteinExistence type="predicted"/>
<gene>
    <name evidence="2" type="ORF">GGE06_007513</name>
</gene>
<comment type="caution">
    <text evidence="2">The sequence shown here is derived from an EMBL/GenBank/DDBJ whole genome shotgun (WGS) entry which is preliminary data.</text>
</comment>
<reference evidence="2 3" key="1">
    <citation type="submission" date="2020-08" db="EMBL/GenBank/DDBJ databases">
        <title>Genomic Encyclopedia of Type Strains, Phase III (KMG-III): the genomes of soil and plant-associated and newly described type strains.</title>
        <authorList>
            <person name="Whitman W."/>
        </authorList>
    </citation>
    <scope>NUCLEOTIDE SEQUENCE [LARGE SCALE GENOMIC DNA]</scope>
    <source>
        <strain evidence="2 3">SFB5A</strain>
    </source>
</reference>
<dbReference type="Pfam" id="PF03995">
    <property type="entry name" value="Inhibitor_I36"/>
    <property type="match status" value="1"/>
</dbReference>
<dbReference type="AlphaFoldDB" id="A0A7W7U7R2"/>
<accession>A0A7W7U7R2</accession>
<evidence type="ECO:0000313" key="2">
    <source>
        <dbReference type="EMBL" id="MBB4986545.1"/>
    </source>
</evidence>
<organism evidence="2 3">
    <name type="scientific">Streptomyces nymphaeiformis</name>
    <dbReference type="NCBI Taxonomy" id="2663842"/>
    <lineage>
        <taxon>Bacteria</taxon>
        <taxon>Bacillati</taxon>
        <taxon>Actinomycetota</taxon>
        <taxon>Actinomycetes</taxon>
        <taxon>Kitasatosporales</taxon>
        <taxon>Streptomycetaceae</taxon>
        <taxon>Streptomyces</taxon>
    </lineage>
</organism>
<feature type="chain" id="PRO_5030795556" description="Peptidase inhibitor family I36" evidence="1">
    <location>
        <begin position="27"/>
        <end position="127"/>
    </location>
</feature>
<evidence type="ECO:0000256" key="1">
    <source>
        <dbReference type="SAM" id="SignalP"/>
    </source>
</evidence>
<feature type="signal peptide" evidence="1">
    <location>
        <begin position="1"/>
        <end position="26"/>
    </location>
</feature>
<evidence type="ECO:0008006" key="4">
    <source>
        <dbReference type="Google" id="ProtNLM"/>
    </source>
</evidence>
<dbReference type="Gene3D" id="2.60.20.10">
    <property type="entry name" value="Crystallins"/>
    <property type="match status" value="1"/>
</dbReference>
<keyword evidence="1" id="KW-0732">Signal</keyword>